<accession>A0AA35SFW7</accession>
<organism evidence="2 3">
    <name type="scientific">Geodia barretti</name>
    <name type="common">Barrett's horny sponge</name>
    <dbReference type="NCBI Taxonomy" id="519541"/>
    <lineage>
        <taxon>Eukaryota</taxon>
        <taxon>Metazoa</taxon>
        <taxon>Porifera</taxon>
        <taxon>Demospongiae</taxon>
        <taxon>Heteroscleromorpha</taxon>
        <taxon>Tetractinellida</taxon>
        <taxon>Astrophorina</taxon>
        <taxon>Geodiidae</taxon>
        <taxon>Geodia</taxon>
    </lineage>
</organism>
<feature type="region of interest" description="Disordered" evidence="1">
    <location>
        <begin position="212"/>
        <end position="352"/>
    </location>
</feature>
<feature type="compositionally biased region" description="Low complexity" evidence="1">
    <location>
        <begin position="279"/>
        <end position="289"/>
    </location>
</feature>
<dbReference type="SUPFAM" id="SSF48371">
    <property type="entry name" value="ARM repeat"/>
    <property type="match status" value="1"/>
</dbReference>
<feature type="region of interest" description="Disordered" evidence="1">
    <location>
        <begin position="726"/>
        <end position="759"/>
    </location>
</feature>
<dbReference type="InterPro" id="IPR016024">
    <property type="entry name" value="ARM-type_fold"/>
</dbReference>
<feature type="compositionally biased region" description="Polar residues" evidence="1">
    <location>
        <begin position="658"/>
        <end position="673"/>
    </location>
</feature>
<evidence type="ECO:0000256" key="1">
    <source>
        <dbReference type="SAM" id="MobiDB-lite"/>
    </source>
</evidence>
<feature type="region of interest" description="Disordered" evidence="1">
    <location>
        <begin position="377"/>
        <end position="401"/>
    </location>
</feature>
<dbReference type="EMBL" id="CASHTH010002303">
    <property type="protein sequence ID" value="CAI8027861.1"/>
    <property type="molecule type" value="Genomic_DNA"/>
</dbReference>
<feature type="compositionally biased region" description="Polar residues" evidence="1">
    <location>
        <begin position="377"/>
        <end position="399"/>
    </location>
</feature>
<feature type="compositionally biased region" description="Polar residues" evidence="1">
    <location>
        <begin position="629"/>
        <end position="650"/>
    </location>
</feature>
<feature type="region of interest" description="Disordered" evidence="1">
    <location>
        <begin position="495"/>
        <end position="561"/>
    </location>
</feature>
<proteinExistence type="predicted"/>
<reference evidence="2" key="1">
    <citation type="submission" date="2023-03" db="EMBL/GenBank/DDBJ databases">
        <authorList>
            <person name="Steffen K."/>
            <person name="Cardenas P."/>
        </authorList>
    </citation>
    <scope>NUCLEOTIDE SEQUENCE</scope>
</reference>
<dbReference type="Proteomes" id="UP001174909">
    <property type="component" value="Unassembled WGS sequence"/>
</dbReference>
<feature type="compositionally biased region" description="Polar residues" evidence="1">
    <location>
        <begin position="546"/>
        <end position="561"/>
    </location>
</feature>
<feature type="compositionally biased region" description="Polar residues" evidence="1">
    <location>
        <begin position="731"/>
        <end position="750"/>
    </location>
</feature>
<feature type="compositionally biased region" description="Polar residues" evidence="1">
    <location>
        <begin position="297"/>
        <end position="311"/>
    </location>
</feature>
<dbReference type="Gene3D" id="1.25.10.10">
    <property type="entry name" value="Leucine-rich Repeat Variant"/>
    <property type="match status" value="1"/>
</dbReference>
<feature type="compositionally biased region" description="Low complexity" evidence="1">
    <location>
        <begin position="312"/>
        <end position="322"/>
    </location>
</feature>
<protein>
    <submittedName>
        <fullName evidence="2">SCY1-like protein 2</fullName>
    </submittedName>
</protein>
<dbReference type="PANTHER" id="PTHR12984:SF6">
    <property type="entry name" value="SCY1-LIKE PROTEIN 2"/>
    <property type="match status" value="1"/>
</dbReference>
<feature type="compositionally biased region" description="Polar residues" evidence="1">
    <location>
        <begin position="266"/>
        <end position="276"/>
    </location>
</feature>
<gene>
    <name evidence="2" type="ORF">GBAR_LOCUS15864</name>
</gene>
<dbReference type="InterPro" id="IPR051177">
    <property type="entry name" value="CIK-Related_Protein"/>
</dbReference>
<keyword evidence="3" id="KW-1185">Reference proteome</keyword>
<dbReference type="InterPro" id="IPR011989">
    <property type="entry name" value="ARM-like"/>
</dbReference>
<dbReference type="PANTHER" id="PTHR12984">
    <property type="entry name" value="SCY1-RELATED S/T PROTEIN KINASE-LIKE"/>
    <property type="match status" value="1"/>
</dbReference>
<evidence type="ECO:0000313" key="2">
    <source>
        <dbReference type="EMBL" id="CAI8027861.1"/>
    </source>
</evidence>
<feature type="compositionally biased region" description="Polar residues" evidence="1">
    <location>
        <begin position="515"/>
        <end position="526"/>
    </location>
</feature>
<dbReference type="AlphaFoldDB" id="A0AA35SFW7"/>
<sequence length="759" mass="77688">MDLLLKKTSPEDVRQHVLPTIIASLETTNTQLQELCISLIPSFATTVDYSSMKHSIIPRLTALMVSCESVSLRVKCLVAVGKMLDALDKHIVHDHILPLLQQIPSRAPGVLMAILGIYHAVMKNKKIGMDKVLLATRILPFVVPLSVEPTLNVAQFKQFMVVIRDMLQSVETEQLTQLEQLSQMEEQTRSTVEFARDVAEAKAMEDTINKFEETFGSGGSHDSHVIQRRGSATPKSPPSGYGLTAAKSSSNDGGDMFAGLLPEQPSMATTSTFSPSPQLPKSTSPHTLPTLPPPSIFPTSKTSSGTASKPMTSSHTSSSVSGMGMGVSGGASLQPIQTGVSGMGMGVSGSSQLRQSSWNTGGVGGTGMGLSGMGMRPTQTGGNQQQPLKSVPVQKSHSGSGMGYTPPAGYRGTGMGMGTESGGTGMGSGSGRIGMGSGSGGIGMGTGSGGTGMGSGSGGIGMGSGSGGIGMGTGSGGTGMGSGSGGVGIGSGSGGTGSGGGGMGMWSGNSGIGIQNTQSNQHLNPQPINPQPTGDGGSLFSGMQVHASSEASKGLTNNTSWTNQIAGRSHMAGGDLIGGSAPYVPTETRSATGWSSDVNKGKVAVLADPNAGWSGNISQPVQSANWMSQDQQTLTPNVAPLNNWTPNQQMMAPMQPNAAPSGNWTSQNLSQPSVMAPMQPNIAPSGNRTIPMQYQQQPFAQSGNWTAQNQSTGVASTAASLMMGGPLLQPGNYSNQAPAAQPRQPNTSGNPFADLSFLE</sequence>
<feature type="region of interest" description="Disordered" evidence="1">
    <location>
        <begin position="629"/>
        <end position="689"/>
    </location>
</feature>
<evidence type="ECO:0000313" key="3">
    <source>
        <dbReference type="Proteomes" id="UP001174909"/>
    </source>
</evidence>
<name>A0AA35SFW7_GEOBA</name>
<feature type="compositionally biased region" description="Gly residues" evidence="1">
    <location>
        <begin position="495"/>
        <end position="505"/>
    </location>
</feature>
<comment type="caution">
    <text evidence="2">The sequence shown here is derived from an EMBL/GenBank/DDBJ whole genome shotgun (WGS) entry which is preliminary data.</text>
</comment>